<feature type="domain" description="Haem-binding uptake Tiki superfamily ChaN" evidence="1">
    <location>
        <begin position="41"/>
        <end position="244"/>
    </location>
</feature>
<dbReference type="OrthoDB" id="1680202at2"/>
<dbReference type="STRING" id="1434700.SAMN06296427_103130"/>
<proteinExistence type="predicted"/>
<sequence>MTKYILFFIFIFQFTILSAQDVKPFQFYNKKGKEVKFDKIVNDLANYDIVLFGEHHNNSINHWLQLQLTKALYDKKKSSLVLGAEMFERDNQSQLNDYLSGKLSEKVLKDSMRLWNNFTTDYKPLVDFAKDKKLNFIATNIPRRYASIVSKKGLDSLNTVTPKEKTYMMKLPVEVTLDTPGYPEMLEMMGDHAGPSAMNFVAAQAVKDATMAESILQNWKQGHLLLHYQGDFHSKQYGGIFWYLKKLNPDLKIAVISVFESEDGKLSLPKEDFFPTEYNLVFPTDMTKTY</sequence>
<protein>
    <submittedName>
        <fullName evidence="2">Uncharacterized iron-regulated protein</fullName>
    </submittedName>
</protein>
<dbReference type="InterPro" id="IPR007314">
    <property type="entry name" value="Cofac_haem-bd_dom"/>
</dbReference>
<evidence type="ECO:0000313" key="3">
    <source>
        <dbReference type="Proteomes" id="UP000192393"/>
    </source>
</evidence>
<evidence type="ECO:0000259" key="1">
    <source>
        <dbReference type="Pfam" id="PF04187"/>
    </source>
</evidence>
<dbReference type="Gene3D" id="3.40.50.11550">
    <property type="match status" value="1"/>
</dbReference>
<dbReference type="CDD" id="cd14727">
    <property type="entry name" value="ChanN-like"/>
    <property type="match status" value="1"/>
</dbReference>
<reference evidence="2 3" key="1">
    <citation type="submission" date="2017-04" db="EMBL/GenBank/DDBJ databases">
        <authorList>
            <person name="Afonso C.L."/>
            <person name="Miller P.J."/>
            <person name="Scott M.A."/>
            <person name="Spackman E."/>
            <person name="Goraichik I."/>
            <person name="Dimitrov K.M."/>
            <person name="Suarez D.L."/>
            <person name="Swayne D.E."/>
        </authorList>
    </citation>
    <scope>NUCLEOTIDE SEQUENCE [LARGE SCALE GENOMIC DNA]</scope>
    <source>
        <strain evidence="2 3">CGMCC 1.12708</strain>
    </source>
</reference>
<accession>A0A1W1ZPJ0</accession>
<name>A0A1W1ZPJ0_9FLAO</name>
<dbReference type="RefSeq" id="WP_084016720.1">
    <property type="nucleotide sequence ID" value="NZ_FWXS01000003.1"/>
</dbReference>
<gene>
    <name evidence="2" type="ORF">SAMN06296427_103130</name>
</gene>
<dbReference type="EMBL" id="FWXS01000003">
    <property type="protein sequence ID" value="SMC50277.1"/>
    <property type="molecule type" value="Genomic_DNA"/>
</dbReference>
<dbReference type="SUPFAM" id="SSF159501">
    <property type="entry name" value="EreA/ChaN-like"/>
    <property type="match status" value="1"/>
</dbReference>
<dbReference type="AlphaFoldDB" id="A0A1W1ZPJ0"/>
<dbReference type="Pfam" id="PF04187">
    <property type="entry name" value="Cofac_haem_bdg"/>
    <property type="match status" value="1"/>
</dbReference>
<organism evidence="2 3">
    <name type="scientific">Moheibacter sediminis</name>
    <dbReference type="NCBI Taxonomy" id="1434700"/>
    <lineage>
        <taxon>Bacteria</taxon>
        <taxon>Pseudomonadati</taxon>
        <taxon>Bacteroidota</taxon>
        <taxon>Flavobacteriia</taxon>
        <taxon>Flavobacteriales</taxon>
        <taxon>Weeksellaceae</taxon>
        <taxon>Moheibacter</taxon>
    </lineage>
</organism>
<keyword evidence="3" id="KW-1185">Reference proteome</keyword>
<dbReference type="Proteomes" id="UP000192393">
    <property type="component" value="Unassembled WGS sequence"/>
</dbReference>
<evidence type="ECO:0000313" key="2">
    <source>
        <dbReference type="EMBL" id="SMC50277.1"/>
    </source>
</evidence>